<proteinExistence type="predicted"/>
<dbReference type="NCBIfam" id="TIGR03967">
    <property type="entry name" value="mycofact_MftB"/>
    <property type="match status" value="1"/>
</dbReference>
<dbReference type="EMBL" id="VLLN01000011">
    <property type="protein sequence ID" value="TWJ19122.1"/>
    <property type="molecule type" value="Genomic_DNA"/>
</dbReference>
<sequence length="87" mass="9701">MAAAGAGIRLHPACRVRQEGFGLLFYDNRGPRLLFAETGSLLPAEFYGTVRGRDEFPEGLTENQKKALQKFVAQLLEKGFLREQSIC</sequence>
<dbReference type="OrthoDB" id="5397352at2"/>
<comment type="caution">
    <text evidence="1">The sequence shown here is derived from an EMBL/GenBank/DDBJ whole genome shotgun (WGS) entry which is preliminary data.</text>
</comment>
<keyword evidence="2" id="KW-1185">Reference proteome</keyword>
<protein>
    <submittedName>
        <fullName evidence="1">Putative mycofactocin binding protein MftB</fullName>
    </submittedName>
</protein>
<evidence type="ECO:0000313" key="1">
    <source>
        <dbReference type="EMBL" id="TWJ19122.1"/>
    </source>
</evidence>
<accession>A0A562VMU8</accession>
<dbReference type="AlphaFoldDB" id="A0A562VMU8"/>
<dbReference type="Proteomes" id="UP000319449">
    <property type="component" value="Unassembled WGS sequence"/>
</dbReference>
<organism evidence="1 2">
    <name type="scientific">Geobacter argillaceus</name>
    <dbReference type="NCBI Taxonomy" id="345631"/>
    <lineage>
        <taxon>Bacteria</taxon>
        <taxon>Pseudomonadati</taxon>
        <taxon>Thermodesulfobacteriota</taxon>
        <taxon>Desulfuromonadia</taxon>
        <taxon>Geobacterales</taxon>
        <taxon>Geobacteraceae</taxon>
        <taxon>Geobacter</taxon>
    </lineage>
</organism>
<reference evidence="1 2" key="1">
    <citation type="submission" date="2019-07" db="EMBL/GenBank/DDBJ databases">
        <title>Genomic Encyclopedia of Archaeal and Bacterial Type Strains, Phase II (KMG-II): from individual species to whole genera.</title>
        <authorList>
            <person name="Goeker M."/>
        </authorList>
    </citation>
    <scope>NUCLEOTIDE SEQUENCE [LARGE SCALE GENOMIC DNA]</scope>
    <source>
        <strain evidence="1 2">ATCC BAA-1139</strain>
    </source>
</reference>
<dbReference type="RefSeq" id="WP_145022242.1">
    <property type="nucleotide sequence ID" value="NZ_VLLN01000011.1"/>
</dbReference>
<name>A0A562VMU8_9BACT</name>
<dbReference type="InterPro" id="IPR023850">
    <property type="entry name" value="MftB"/>
</dbReference>
<gene>
    <name evidence="1" type="ORF">JN12_02069</name>
</gene>
<evidence type="ECO:0000313" key="2">
    <source>
        <dbReference type="Proteomes" id="UP000319449"/>
    </source>
</evidence>